<dbReference type="WBParaSite" id="RSKR_0000360200.1">
    <property type="protein sequence ID" value="RSKR_0000360200.1"/>
    <property type="gene ID" value="RSKR_0000360200"/>
</dbReference>
<accession>A0AC35TRF0</accession>
<name>A0AC35TRF0_9BILA</name>
<proteinExistence type="predicted"/>
<protein>
    <submittedName>
        <fullName evidence="2">[histone H4]-lysine(20) N-methyltransferase</fullName>
    </submittedName>
</protein>
<reference evidence="2" key="1">
    <citation type="submission" date="2016-11" db="UniProtKB">
        <authorList>
            <consortium name="WormBaseParasite"/>
        </authorList>
    </citation>
    <scope>IDENTIFICATION</scope>
    <source>
        <strain evidence="2">KR3021</strain>
    </source>
</reference>
<evidence type="ECO:0000313" key="1">
    <source>
        <dbReference type="Proteomes" id="UP000095286"/>
    </source>
</evidence>
<dbReference type="Proteomes" id="UP000095286">
    <property type="component" value="Unplaced"/>
</dbReference>
<evidence type="ECO:0000313" key="2">
    <source>
        <dbReference type="WBParaSite" id="RSKR_0000360200.1"/>
    </source>
</evidence>
<sequence length="251" mass="28538">MITEYFPLRRSNRNVPAARQKEKQFGQEIGENDSTKSKACEPPTSKEIEEELNEDKAKKEVEPIVNKTVKVVKAEKIKEHLTVRRSGRKPASILEKERQIYIQEAILIGKNESLLYVYTDKVKGRGIKGAVAFKKDDFVVEYKGNLIVAKLAAKLEAMYSRDASIGSYMYYFKHKGKSYCVDATEESPFKGRLINHSVLKPNLKTKVVDCTSSFHLVLIAIRDIEEGEELLFDYGDRTKTAVAANPWLRST</sequence>
<organism evidence="1 2">
    <name type="scientific">Rhabditophanes sp. KR3021</name>
    <dbReference type="NCBI Taxonomy" id="114890"/>
    <lineage>
        <taxon>Eukaryota</taxon>
        <taxon>Metazoa</taxon>
        <taxon>Ecdysozoa</taxon>
        <taxon>Nematoda</taxon>
        <taxon>Chromadorea</taxon>
        <taxon>Rhabditida</taxon>
        <taxon>Tylenchina</taxon>
        <taxon>Panagrolaimomorpha</taxon>
        <taxon>Strongyloidoidea</taxon>
        <taxon>Alloionematidae</taxon>
        <taxon>Rhabditophanes</taxon>
    </lineage>
</organism>